<feature type="binding site" evidence="7">
    <location>
        <begin position="83"/>
        <end position="86"/>
    </location>
    <ligand>
        <name>substrate</name>
    </ligand>
</feature>
<dbReference type="Gene3D" id="3.40.190.80">
    <property type="match status" value="1"/>
</dbReference>
<evidence type="ECO:0000256" key="7">
    <source>
        <dbReference type="HAMAP-Rule" id="MF_02095"/>
    </source>
</evidence>
<feature type="compositionally biased region" description="Polar residues" evidence="9">
    <location>
        <begin position="227"/>
        <end position="251"/>
    </location>
</feature>
<comment type="catalytic activity">
    <reaction evidence="7">
        <text>adenosine 3',5'-bisphosphate + H2O = AMP + phosphate</text>
        <dbReference type="Rhea" id="RHEA:10040"/>
        <dbReference type="ChEBI" id="CHEBI:15377"/>
        <dbReference type="ChEBI" id="CHEBI:43474"/>
        <dbReference type="ChEBI" id="CHEBI:58343"/>
        <dbReference type="ChEBI" id="CHEBI:456215"/>
        <dbReference type="EC" id="3.1.3.7"/>
    </reaction>
</comment>
<feature type="binding site" evidence="7">
    <location>
        <position position="83"/>
    </location>
    <ligand>
        <name>Mg(2+)</name>
        <dbReference type="ChEBI" id="CHEBI:18420"/>
        <label>1</label>
    </ligand>
</feature>
<organism evidence="11 12">
    <name type="scientific">Helicobacter canis</name>
    <dbReference type="NCBI Taxonomy" id="29419"/>
    <lineage>
        <taxon>Bacteria</taxon>
        <taxon>Pseudomonadati</taxon>
        <taxon>Campylobacterota</taxon>
        <taxon>Epsilonproteobacteria</taxon>
        <taxon>Campylobacterales</taxon>
        <taxon>Helicobacteraceae</taxon>
        <taxon>Helicobacter</taxon>
    </lineage>
</organism>
<accession>A0A377J1F3</accession>
<dbReference type="GO" id="GO:0008441">
    <property type="term" value="F:3'(2'),5'-bisphosphate nucleotidase activity"/>
    <property type="evidence" value="ECO:0007669"/>
    <property type="project" value="UniProtKB-UniRule"/>
</dbReference>
<feature type="binding site" evidence="7">
    <location>
        <position position="81"/>
    </location>
    <ligand>
        <name>Mg(2+)</name>
        <dbReference type="ChEBI" id="CHEBI:18420"/>
        <label>2</label>
    </ligand>
</feature>
<evidence type="ECO:0000256" key="8">
    <source>
        <dbReference type="PIRSR" id="PIRSR600760-2"/>
    </source>
</evidence>
<feature type="binding site" evidence="7">
    <location>
        <position position="62"/>
    </location>
    <ligand>
        <name>Mg(2+)</name>
        <dbReference type="ChEBI" id="CHEBI:18420"/>
        <label>1</label>
    </ligand>
</feature>
<dbReference type="InterPro" id="IPR050725">
    <property type="entry name" value="CysQ/Inositol_MonoPase"/>
</dbReference>
<dbReference type="CDD" id="cd02027">
    <property type="entry name" value="APSK"/>
    <property type="match status" value="1"/>
</dbReference>
<feature type="region of interest" description="Disordered" evidence="9">
    <location>
        <begin position="318"/>
        <end position="341"/>
    </location>
</feature>
<dbReference type="Gene3D" id="3.30.540.10">
    <property type="entry name" value="Fructose-1,6-Bisphosphatase, subunit A, domain 1"/>
    <property type="match status" value="1"/>
</dbReference>
<evidence type="ECO:0000256" key="4">
    <source>
        <dbReference type="ARBA" id="ARBA00022679"/>
    </source>
</evidence>
<feature type="compositionally biased region" description="Basic and acidic residues" evidence="9">
    <location>
        <begin position="193"/>
        <end position="226"/>
    </location>
</feature>
<evidence type="ECO:0000313" key="12">
    <source>
        <dbReference type="Proteomes" id="UP000254841"/>
    </source>
</evidence>
<feature type="binding site" evidence="7">
    <location>
        <position position="464"/>
    </location>
    <ligand>
        <name>Mg(2+)</name>
        <dbReference type="ChEBI" id="CHEBI:18420"/>
        <label>2</label>
    </ligand>
</feature>
<comment type="subcellular location">
    <subcellularLocation>
        <location evidence="7">Cell membrane</location>
        <topology evidence="7">Peripheral membrane protein</topology>
        <orientation evidence="7">Cytoplasmic side</orientation>
    </subcellularLocation>
</comment>
<dbReference type="InterPro" id="IPR059117">
    <property type="entry name" value="APS_kinase_dom"/>
</dbReference>
<evidence type="ECO:0000256" key="2">
    <source>
        <dbReference type="ARBA" id="ARBA00022475"/>
    </source>
</evidence>
<dbReference type="AlphaFoldDB" id="A0A377J1F3"/>
<feature type="binding site" evidence="8">
    <location>
        <position position="62"/>
    </location>
    <ligand>
        <name>Mg(2+)</name>
        <dbReference type="ChEBI" id="CHEBI:18420"/>
        <label>1</label>
        <note>catalytic</note>
    </ligand>
</feature>
<keyword evidence="5 7" id="KW-0378">Hydrolase</keyword>
<keyword evidence="6 7" id="KW-0472">Membrane</keyword>
<feature type="binding site" evidence="8">
    <location>
        <position position="464"/>
    </location>
    <ligand>
        <name>Mg(2+)</name>
        <dbReference type="ChEBI" id="CHEBI:18420"/>
        <label>1</label>
        <note>catalytic</note>
    </ligand>
</feature>
<evidence type="ECO:0000256" key="3">
    <source>
        <dbReference type="ARBA" id="ARBA00022519"/>
    </source>
</evidence>
<dbReference type="SUPFAM" id="SSF52540">
    <property type="entry name" value="P-loop containing nucleoside triphosphate hydrolases"/>
    <property type="match status" value="1"/>
</dbReference>
<evidence type="ECO:0000256" key="1">
    <source>
        <dbReference type="ARBA" id="ARBA00005289"/>
    </source>
</evidence>
<evidence type="ECO:0000256" key="6">
    <source>
        <dbReference type="ARBA" id="ARBA00023136"/>
    </source>
</evidence>
<keyword evidence="7 8" id="KW-0479">Metal-binding</keyword>
<feature type="binding site" evidence="7">
    <location>
        <position position="62"/>
    </location>
    <ligand>
        <name>substrate</name>
    </ligand>
</feature>
<dbReference type="EMBL" id="UGHV01000001">
    <property type="protein sequence ID" value="STO96312.1"/>
    <property type="molecule type" value="Genomic_DNA"/>
</dbReference>
<dbReference type="EC" id="3.1.3.7" evidence="7"/>
<feature type="binding site" evidence="8">
    <location>
        <position position="83"/>
    </location>
    <ligand>
        <name>Mg(2+)</name>
        <dbReference type="ChEBI" id="CHEBI:18420"/>
        <label>1</label>
        <note>catalytic</note>
    </ligand>
</feature>
<feature type="binding site" evidence="8">
    <location>
        <position position="81"/>
    </location>
    <ligand>
        <name>Mg(2+)</name>
        <dbReference type="ChEBI" id="CHEBI:18420"/>
        <label>1</label>
        <note>catalytic</note>
    </ligand>
</feature>
<dbReference type="PANTHER" id="PTHR43028:SF5">
    <property type="entry name" value="3'(2'),5'-BISPHOSPHATE NUCLEOTIDASE 1"/>
    <property type="match status" value="1"/>
</dbReference>
<feature type="binding site" evidence="7">
    <location>
        <position position="464"/>
    </location>
    <ligand>
        <name>substrate</name>
    </ligand>
</feature>
<dbReference type="InterPro" id="IPR006240">
    <property type="entry name" value="CysQ"/>
</dbReference>
<evidence type="ECO:0000256" key="9">
    <source>
        <dbReference type="SAM" id="MobiDB-lite"/>
    </source>
</evidence>
<dbReference type="GO" id="GO:0005886">
    <property type="term" value="C:plasma membrane"/>
    <property type="evidence" value="ECO:0007669"/>
    <property type="project" value="UniProtKB-SubCell"/>
</dbReference>
<dbReference type="GO" id="GO:0046854">
    <property type="term" value="P:phosphatidylinositol phosphate biosynthetic process"/>
    <property type="evidence" value="ECO:0007669"/>
    <property type="project" value="InterPro"/>
</dbReference>
<dbReference type="GO" id="GO:0004020">
    <property type="term" value="F:adenylylsulfate kinase activity"/>
    <property type="evidence" value="ECO:0007669"/>
    <property type="project" value="InterPro"/>
</dbReference>
<dbReference type="Gene3D" id="3.40.50.300">
    <property type="entry name" value="P-loop containing nucleotide triphosphate hydrolases"/>
    <property type="match status" value="1"/>
</dbReference>
<feature type="region of interest" description="Disordered" evidence="9">
    <location>
        <begin position="191"/>
        <end position="290"/>
    </location>
</feature>
<evidence type="ECO:0000256" key="5">
    <source>
        <dbReference type="ARBA" id="ARBA00022801"/>
    </source>
</evidence>
<feature type="compositionally biased region" description="Polar residues" evidence="9">
    <location>
        <begin position="318"/>
        <end position="338"/>
    </location>
</feature>
<dbReference type="InterPro" id="IPR020550">
    <property type="entry name" value="Inositol_monophosphatase_CS"/>
</dbReference>
<dbReference type="NCBIfam" id="NF004041">
    <property type="entry name" value="PRK05541.1"/>
    <property type="match status" value="1"/>
</dbReference>
<name>A0A377J1F3_9HELI</name>
<dbReference type="HAMAP" id="MF_02095">
    <property type="entry name" value="CysQ"/>
    <property type="match status" value="1"/>
</dbReference>
<dbReference type="GO" id="GO:0005524">
    <property type="term" value="F:ATP binding"/>
    <property type="evidence" value="ECO:0007669"/>
    <property type="project" value="InterPro"/>
</dbReference>
<comment type="similarity">
    <text evidence="1 7">Belongs to the inositol monophosphatase superfamily. CysQ family.</text>
</comment>
<feature type="domain" description="APS kinase" evidence="10">
    <location>
        <begin position="531"/>
        <end position="671"/>
    </location>
</feature>
<dbReference type="OrthoDB" id="9785695at2"/>
<sequence length="704" mass="77345">MQELLEKAATIALQAGELILAIKDKTASQKADGSPVTKADLEANAFITDRLSHIAPYPICSEEAPLEYEKRKDLEYFWLVDPLDGTKDFVANLSGWSVNIALIHRDKAILGVVYVPMLKELYLGLEGFGAFVGRGDAALGRQFDKIENFVEGTNAKFANLPQNKHSEVSLENSQNLQSPTAIPRILEEGNQAECEKSTHSLESSFDKSQKMDCHADKSARNDRENNAHTSPARDNTKNATSKKVDSSNKAFLSSLRDTAPAVAWQSTQTKTQNLESTFENPTADTQKVDSSSDYSASAECIDCHASTTALARNDRENNAYTSKSPARANTKNAKNVSEQPKDSRIFESQVQNVFCSQLVGGRICDEKAGLCSGEQGDKTCGLSTPRAANSLLFRAKPTPKPSKAKSLQPPLACDSVFHSSPLTQAFIAHYGLESIKLGSSLKFCALANGAADIYPRFNGTKEWDTAASQVIVEQSGGAVISIKTGKPLRYNKTHFANDYFIAFAASQIGGAIYEDVRSDRLPLTFKASYYGLVVWLTGLAGSGKSTLAKELYIKLQSQALNVVYLDGDELRDVLGAYSYDKQGRISVAKKRADLARLLSRQGIITIVSTISMFDEIYTYNREHFPNYLEVYVSCDYDELIRRDQKQLYSKALKGELPNVVGVDIDYDEPKAHLRIDNTTLGGIDEKVKQILEKIQSTFQSTQGA</sequence>
<keyword evidence="11" id="KW-0418">Kinase</keyword>
<dbReference type="Pfam" id="PF01583">
    <property type="entry name" value="APS_kinase"/>
    <property type="match status" value="1"/>
</dbReference>
<keyword evidence="4 11" id="KW-0808">Transferase</keyword>
<reference evidence="11 12" key="1">
    <citation type="submission" date="2018-06" db="EMBL/GenBank/DDBJ databases">
        <authorList>
            <consortium name="Pathogen Informatics"/>
            <person name="Doyle S."/>
        </authorList>
    </citation>
    <scope>NUCLEOTIDE SEQUENCE [LARGE SCALE GENOMIC DNA]</scope>
    <source>
        <strain evidence="11 12">NCTC12410</strain>
    </source>
</reference>
<proteinExistence type="inferred from homology"/>
<keyword evidence="7 8" id="KW-0460">Magnesium</keyword>
<dbReference type="GO" id="GO:0050427">
    <property type="term" value="P:3'-phosphoadenosine 5'-phosphosulfate metabolic process"/>
    <property type="evidence" value="ECO:0007669"/>
    <property type="project" value="TreeGrafter"/>
</dbReference>
<dbReference type="GO" id="GO:0000103">
    <property type="term" value="P:sulfate assimilation"/>
    <property type="evidence" value="ECO:0007669"/>
    <property type="project" value="InterPro"/>
</dbReference>
<dbReference type="GO" id="GO:0000287">
    <property type="term" value="F:magnesium ion binding"/>
    <property type="evidence" value="ECO:0007669"/>
    <property type="project" value="UniProtKB-UniRule"/>
</dbReference>
<comment type="function">
    <text evidence="7">Converts adenosine-3',5'-bisphosphate (PAP) to AMP.</text>
</comment>
<evidence type="ECO:0000313" key="11">
    <source>
        <dbReference type="EMBL" id="STO96312.1"/>
    </source>
</evidence>
<dbReference type="Pfam" id="PF00459">
    <property type="entry name" value="Inositol_P"/>
    <property type="match status" value="2"/>
</dbReference>
<feature type="binding site" evidence="7">
    <location>
        <position position="81"/>
    </location>
    <ligand>
        <name>Mg(2+)</name>
        <dbReference type="ChEBI" id="CHEBI:18420"/>
        <label>1</label>
    </ligand>
</feature>
<feature type="compositionally biased region" description="Polar residues" evidence="9">
    <location>
        <begin position="264"/>
        <end position="290"/>
    </location>
</feature>
<dbReference type="PROSITE" id="PS00630">
    <property type="entry name" value="IMP_2"/>
    <property type="match status" value="1"/>
</dbReference>
<dbReference type="Proteomes" id="UP000254841">
    <property type="component" value="Unassembled WGS sequence"/>
</dbReference>
<feature type="binding site" evidence="8">
    <location>
        <position position="84"/>
    </location>
    <ligand>
        <name>Mg(2+)</name>
        <dbReference type="ChEBI" id="CHEBI:18420"/>
        <label>1</label>
        <note>catalytic</note>
    </ligand>
</feature>
<dbReference type="PANTHER" id="PTHR43028">
    <property type="entry name" value="3'(2'),5'-BISPHOSPHATE NUCLEOTIDASE 1"/>
    <property type="match status" value="1"/>
</dbReference>
<keyword evidence="3" id="KW-0997">Cell inner membrane</keyword>
<comment type="cofactor">
    <cofactor evidence="7 8">
        <name>Mg(2+)</name>
        <dbReference type="ChEBI" id="CHEBI:18420"/>
    </cofactor>
</comment>
<gene>
    <name evidence="11" type="primary">cysC</name>
    <name evidence="7" type="synonym">cysQ</name>
    <name evidence="11" type="ORF">NCTC12410_00121</name>
</gene>
<protein>
    <recommendedName>
        <fullName evidence="7">3'(2'),5'-bisphosphate nucleotidase CysQ</fullName>
        <ecNumber evidence="7">3.1.3.7</ecNumber>
    </recommendedName>
    <alternativeName>
        <fullName evidence="7">3'(2'),5-bisphosphonucleoside 3'(2')-phosphohydrolase</fullName>
    </alternativeName>
    <alternativeName>
        <fullName evidence="7">3'-phosphoadenosine 5'-phosphate phosphatase</fullName>
        <shortName evidence="7">PAP phosphatase</shortName>
    </alternativeName>
</protein>
<dbReference type="SUPFAM" id="SSF56655">
    <property type="entry name" value="Carbohydrate phosphatase"/>
    <property type="match status" value="2"/>
</dbReference>
<feature type="binding site" evidence="7">
    <location>
        <position position="84"/>
    </location>
    <ligand>
        <name>Mg(2+)</name>
        <dbReference type="ChEBI" id="CHEBI:18420"/>
        <label>2</label>
    </ligand>
</feature>
<keyword evidence="2 7" id="KW-1003">Cell membrane</keyword>
<dbReference type="InterPro" id="IPR027417">
    <property type="entry name" value="P-loop_NTPase"/>
</dbReference>
<evidence type="ECO:0000259" key="10">
    <source>
        <dbReference type="Pfam" id="PF01583"/>
    </source>
</evidence>
<dbReference type="InterPro" id="IPR000760">
    <property type="entry name" value="Inositol_monophosphatase-like"/>
</dbReference>